<dbReference type="InterPro" id="IPR051569">
    <property type="entry name" value="SHANK"/>
</dbReference>
<dbReference type="GeneTree" id="ENSGT00940000153561"/>
<dbReference type="PANTHER" id="PTHR24135:SF28">
    <property type="entry name" value="LD13733P"/>
    <property type="match status" value="1"/>
</dbReference>
<dbReference type="Ensembl" id="ENSEBUT00000021014.1">
    <property type="protein sequence ID" value="ENSEBUP00000020438.1"/>
    <property type="gene ID" value="ENSEBUG00000012674.1"/>
</dbReference>
<name>A0A8C4QTQ1_EPTBU</name>
<protein>
    <submittedName>
        <fullName evidence="2">Uncharacterized protein</fullName>
    </submittedName>
</protein>
<dbReference type="GO" id="GO:0045211">
    <property type="term" value="C:postsynaptic membrane"/>
    <property type="evidence" value="ECO:0007669"/>
    <property type="project" value="TreeGrafter"/>
</dbReference>
<evidence type="ECO:0000256" key="1">
    <source>
        <dbReference type="SAM" id="MobiDB-lite"/>
    </source>
</evidence>
<accession>A0A8C4QTQ1</accession>
<dbReference type="Proteomes" id="UP000694388">
    <property type="component" value="Unplaced"/>
</dbReference>
<feature type="region of interest" description="Disordered" evidence="1">
    <location>
        <begin position="192"/>
        <end position="234"/>
    </location>
</feature>
<dbReference type="GO" id="GO:0030160">
    <property type="term" value="F:synaptic receptor adaptor activity"/>
    <property type="evidence" value="ECO:0007669"/>
    <property type="project" value="TreeGrafter"/>
</dbReference>
<dbReference type="GO" id="GO:0014069">
    <property type="term" value="C:postsynaptic density"/>
    <property type="evidence" value="ECO:0007669"/>
    <property type="project" value="TreeGrafter"/>
</dbReference>
<feature type="compositionally biased region" description="Gly residues" evidence="1">
    <location>
        <begin position="250"/>
        <end position="259"/>
    </location>
</feature>
<organism evidence="2 3">
    <name type="scientific">Eptatretus burgeri</name>
    <name type="common">Inshore hagfish</name>
    <dbReference type="NCBI Taxonomy" id="7764"/>
    <lineage>
        <taxon>Eukaryota</taxon>
        <taxon>Metazoa</taxon>
        <taxon>Chordata</taxon>
        <taxon>Craniata</taxon>
        <taxon>Vertebrata</taxon>
        <taxon>Cyclostomata</taxon>
        <taxon>Myxini</taxon>
        <taxon>Myxiniformes</taxon>
        <taxon>Myxinidae</taxon>
        <taxon>Eptatretinae</taxon>
        <taxon>Eptatretus</taxon>
    </lineage>
</organism>
<dbReference type="GO" id="GO:0035255">
    <property type="term" value="F:ionotropic glutamate receptor binding"/>
    <property type="evidence" value="ECO:0007669"/>
    <property type="project" value="TreeGrafter"/>
</dbReference>
<dbReference type="GO" id="GO:0043197">
    <property type="term" value="C:dendritic spine"/>
    <property type="evidence" value="ECO:0007669"/>
    <property type="project" value="TreeGrafter"/>
</dbReference>
<evidence type="ECO:0000313" key="2">
    <source>
        <dbReference type="Ensembl" id="ENSEBUP00000020438.1"/>
    </source>
</evidence>
<keyword evidence="3" id="KW-1185">Reference proteome</keyword>
<dbReference type="AlphaFoldDB" id="A0A8C4QTQ1"/>
<reference evidence="2" key="1">
    <citation type="submission" date="2025-08" db="UniProtKB">
        <authorList>
            <consortium name="Ensembl"/>
        </authorList>
    </citation>
    <scope>IDENTIFICATION</scope>
</reference>
<sequence length="377" mass="40310">MVPCGPCSTWARLQTTKTIVDSAQPTTQRWLVVIRGAVSSYSKTTLCSSVKMRMAGMRYTRPVAMAMSSTWSTCFSTERAHMCRMRRATQLCTCALFTTRRAVHGSCCFRGVAKDIRNYNSQTSFQVAIVAGNFELAELIKNHKESDIVPFREAPSYNARRRHLPSGHGRILARAESENNLLSSSSSRAAAAVSATSTTGPATGAGGPAGSSAVRSTRISSDESREAWSARSPALTVRSLPPQFLSQLADGGGAVGGGQSVTSTPRSRSRSPSLHRVAEEEEGSRSAAGQVKVQAAKTSKTVNRKIHRSASVAGKDSLSKFTQLVPAKDMVGLVAINAPEGKGPKHRLYSAVPGRTFVVVKSYMPQGEGEISLNRGE</sequence>
<dbReference type="PANTHER" id="PTHR24135">
    <property type="entry name" value="SH3 AND MULTIPLE ANKYRIN REPEAT DOMAINS PROTEIN"/>
    <property type="match status" value="1"/>
</dbReference>
<feature type="region of interest" description="Disordered" evidence="1">
    <location>
        <begin position="247"/>
        <end position="302"/>
    </location>
</feature>
<reference evidence="2" key="2">
    <citation type="submission" date="2025-09" db="UniProtKB">
        <authorList>
            <consortium name="Ensembl"/>
        </authorList>
    </citation>
    <scope>IDENTIFICATION</scope>
</reference>
<feature type="compositionally biased region" description="Low complexity" evidence="1">
    <location>
        <begin position="262"/>
        <end position="272"/>
    </location>
</feature>
<proteinExistence type="predicted"/>
<feature type="compositionally biased region" description="Low complexity" evidence="1">
    <location>
        <begin position="192"/>
        <end position="202"/>
    </location>
</feature>
<evidence type="ECO:0000313" key="3">
    <source>
        <dbReference type="Proteomes" id="UP000694388"/>
    </source>
</evidence>